<dbReference type="InterPro" id="IPR029069">
    <property type="entry name" value="HotDog_dom_sf"/>
</dbReference>
<protein>
    <recommendedName>
        <fullName evidence="1">MaoC-like domain-containing protein</fullName>
    </recommendedName>
</protein>
<name>A0A382Z8N5_9ZZZZ</name>
<dbReference type="EMBL" id="UINC01181928">
    <property type="protein sequence ID" value="SVD91877.1"/>
    <property type="molecule type" value="Genomic_DNA"/>
</dbReference>
<evidence type="ECO:0000313" key="2">
    <source>
        <dbReference type="EMBL" id="SVD91877.1"/>
    </source>
</evidence>
<dbReference type="PANTHER" id="PTHR43664">
    <property type="entry name" value="MONOAMINE OXIDASE-RELATED"/>
    <property type="match status" value="1"/>
</dbReference>
<feature type="domain" description="MaoC-like" evidence="1">
    <location>
        <begin position="24"/>
        <end position="126"/>
    </location>
</feature>
<gene>
    <name evidence="2" type="ORF">METZ01_LOCUS444731</name>
</gene>
<proteinExistence type="predicted"/>
<organism evidence="2">
    <name type="scientific">marine metagenome</name>
    <dbReference type="NCBI Taxonomy" id="408172"/>
    <lineage>
        <taxon>unclassified sequences</taxon>
        <taxon>metagenomes</taxon>
        <taxon>ecological metagenomes</taxon>
    </lineage>
</organism>
<feature type="non-terminal residue" evidence="2">
    <location>
        <position position="1"/>
    </location>
</feature>
<reference evidence="2" key="1">
    <citation type="submission" date="2018-05" db="EMBL/GenBank/DDBJ databases">
        <authorList>
            <person name="Lanie J.A."/>
            <person name="Ng W.-L."/>
            <person name="Kazmierczak K.M."/>
            <person name="Andrzejewski T.M."/>
            <person name="Davidsen T.M."/>
            <person name="Wayne K.J."/>
            <person name="Tettelin H."/>
            <person name="Glass J.I."/>
            <person name="Rusch D."/>
            <person name="Podicherti R."/>
            <person name="Tsui H.-C.T."/>
            <person name="Winkler M.E."/>
        </authorList>
    </citation>
    <scope>NUCLEOTIDE SEQUENCE</scope>
</reference>
<dbReference type="PANTHER" id="PTHR43664:SF1">
    <property type="entry name" value="BETA-METHYLMALYL-COA DEHYDRATASE"/>
    <property type="match status" value="1"/>
</dbReference>
<dbReference type="SUPFAM" id="SSF54637">
    <property type="entry name" value="Thioesterase/thiol ester dehydrase-isomerase"/>
    <property type="match status" value="1"/>
</dbReference>
<dbReference type="InterPro" id="IPR052342">
    <property type="entry name" value="MCH/BMMD"/>
</dbReference>
<sequence>EPKNRLDNELETVGLGFYYEDLDVGRRFKTIGRTVTESDIVNFINTTGMTEVLFIDMDFVANESDIKGRVAPGALGYTFAEGLLVQSTMQHTGFAFLNMELSVEAPVFAGDTLHVEVEVIEARLSKSRPGRGLVRTRNKVVKSDGTVALIYTPLRMIKCRDEGLQG</sequence>
<dbReference type="Pfam" id="PF01575">
    <property type="entry name" value="MaoC_dehydratas"/>
    <property type="match status" value="1"/>
</dbReference>
<accession>A0A382Z8N5</accession>
<dbReference type="InterPro" id="IPR002539">
    <property type="entry name" value="MaoC-like_dom"/>
</dbReference>
<dbReference type="Gene3D" id="3.10.129.10">
    <property type="entry name" value="Hotdog Thioesterase"/>
    <property type="match status" value="1"/>
</dbReference>
<dbReference type="AlphaFoldDB" id="A0A382Z8N5"/>
<evidence type="ECO:0000259" key="1">
    <source>
        <dbReference type="Pfam" id="PF01575"/>
    </source>
</evidence>